<dbReference type="OrthoDB" id="9795531at2"/>
<evidence type="ECO:0000256" key="6">
    <source>
        <dbReference type="ARBA" id="ARBA00023284"/>
    </source>
</evidence>
<dbReference type="GO" id="GO:0015038">
    <property type="term" value="F:glutathione disulfide oxidoreductase activity"/>
    <property type="evidence" value="ECO:0007669"/>
    <property type="project" value="UniProtKB-UniRule"/>
</dbReference>
<dbReference type="NCBIfam" id="TIGR02181">
    <property type="entry name" value="GRX_bact"/>
    <property type="match status" value="1"/>
</dbReference>
<dbReference type="EMBL" id="PGEM01000015">
    <property type="protein sequence ID" value="PPJ64917.1"/>
    <property type="molecule type" value="Genomic_DNA"/>
</dbReference>
<dbReference type="RefSeq" id="WP_104386282.1">
    <property type="nucleotide sequence ID" value="NZ_PGEM01000015.1"/>
</dbReference>
<keyword evidence="3 7" id="KW-0813">Transport</keyword>
<feature type="domain" description="Glutaredoxin" evidence="8">
    <location>
        <begin position="20"/>
        <end position="80"/>
    </location>
</feature>
<evidence type="ECO:0000259" key="8">
    <source>
        <dbReference type="Pfam" id="PF00462"/>
    </source>
</evidence>
<dbReference type="PRINTS" id="PR00160">
    <property type="entry name" value="GLUTAREDOXIN"/>
</dbReference>
<evidence type="ECO:0000313" key="9">
    <source>
        <dbReference type="EMBL" id="PPJ64917.1"/>
    </source>
</evidence>
<gene>
    <name evidence="9" type="primary">grxC</name>
    <name evidence="9" type="ORF">CUN59_02115</name>
</gene>
<dbReference type="PROSITE" id="PS00195">
    <property type="entry name" value="GLUTAREDOXIN_1"/>
    <property type="match status" value="1"/>
</dbReference>
<dbReference type="InterPro" id="IPR002109">
    <property type="entry name" value="Glutaredoxin"/>
</dbReference>
<evidence type="ECO:0000256" key="1">
    <source>
        <dbReference type="ARBA" id="ARBA00002549"/>
    </source>
</evidence>
<dbReference type="SUPFAM" id="SSF52833">
    <property type="entry name" value="Thioredoxin-like"/>
    <property type="match status" value="1"/>
</dbReference>
<evidence type="ECO:0000256" key="2">
    <source>
        <dbReference type="ARBA" id="ARBA00007787"/>
    </source>
</evidence>
<protein>
    <recommendedName>
        <fullName evidence="7">Glutaredoxin</fullName>
    </recommendedName>
</protein>
<accession>A0A2S6CYX9</accession>
<keyword evidence="6 7" id="KW-0676">Redox-active center</keyword>
<reference evidence="9 10" key="1">
    <citation type="submission" date="2018-02" db="EMBL/GenBank/DDBJ databases">
        <title>Discovery of a pederin family compound in a non-symbiotic bloom-forming cyanobacterium.</title>
        <authorList>
            <person name="Kust A."/>
            <person name="Mares J."/>
            <person name="Jokela J."/>
            <person name="Urajova P."/>
            <person name="Hajek J."/>
            <person name="Saurav K."/>
            <person name="Voracova K."/>
            <person name="Fewer D.P."/>
            <person name="Haapaniemi E."/>
            <person name="Permi P."/>
            <person name="Rehakova K."/>
            <person name="Sivonen K."/>
            <person name="Hrouzek P."/>
        </authorList>
    </citation>
    <scope>NUCLEOTIDE SEQUENCE [LARGE SCALE GENOMIC DNA]</scope>
    <source>
        <strain evidence="9 10">CHARLIE-1</strain>
    </source>
</reference>
<dbReference type="InterPro" id="IPR011767">
    <property type="entry name" value="GLR_AS"/>
</dbReference>
<keyword evidence="5" id="KW-1015">Disulfide bond</keyword>
<dbReference type="AlphaFoldDB" id="A0A2S6CYX9"/>
<dbReference type="GO" id="GO:0005737">
    <property type="term" value="C:cytoplasm"/>
    <property type="evidence" value="ECO:0007669"/>
    <property type="project" value="TreeGrafter"/>
</dbReference>
<keyword evidence="7" id="KW-0963">Cytoplasm</keyword>
<dbReference type="Pfam" id="PF00462">
    <property type="entry name" value="Glutaredoxin"/>
    <property type="match status" value="1"/>
</dbReference>
<dbReference type="InterPro" id="IPR014025">
    <property type="entry name" value="Glutaredoxin_subgr"/>
</dbReference>
<dbReference type="Gene3D" id="3.40.30.10">
    <property type="entry name" value="Glutaredoxin"/>
    <property type="match status" value="1"/>
</dbReference>
<comment type="similarity">
    <text evidence="2 7">Belongs to the glutaredoxin family.</text>
</comment>
<dbReference type="GO" id="GO:0034599">
    <property type="term" value="P:cellular response to oxidative stress"/>
    <property type="evidence" value="ECO:0007669"/>
    <property type="project" value="TreeGrafter"/>
</dbReference>
<dbReference type="FunFam" id="3.40.30.10:FF:000018">
    <property type="entry name" value="Glutaredoxin"/>
    <property type="match status" value="1"/>
</dbReference>
<evidence type="ECO:0000256" key="3">
    <source>
        <dbReference type="ARBA" id="ARBA00022448"/>
    </source>
</evidence>
<dbReference type="InterPro" id="IPR011900">
    <property type="entry name" value="GRX_bact"/>
</dbReference>
<dbReference type="GO" id="GO:0045454">
    <property type="term" value="P:cell redox homeostasis"/>
    <property type="evidence" value="ECO:0007669"/>
    <property type="project" value="InterPro"/>
</dbReference>
<evidence type="ECO:0000313" key="10">
    <source>
        <dbReference type="Proteomes" id="UP000239589"/>
    </source>
</evidence>
<proteinExistence type="inferred from homology"/>
<keyword evidence="10" id="KW-1185">Reference proteome</keyword>
<dbReference type="PANTHER" id="PTHR45694:SF18">
    <property type="entry name" value="GLUTAREDOXIN-1-RELATED"/>
    <property type="match status" value="1"/>
</dbReference>
<dbReference type="PROSITE" id="PS51354">
    <property type="entry name" value="GLUTAREDOXIN_2"/>
    <property type="match status" value="1"/>
</dbReference>
<dbReference type="CDD" id="cd03418">
    <property type="entry name" value="GRX_GRXb_1_3_like"/>
    <property type="match status" value="1"/>
</dbReference>
<evidence type="ECO:0000256" key="5">
    <source>
        <dbReference type="ARBA" id="ARBA00023157"/>
    </source>
</evidence>
<dbReference type="PANTHER" id="PTHR45694">
    <property type="entry name" value="GLUTAREDOXIN 2"/>
    <property type="match status" value="1"/>
</dbReference>
<comment type="function">
    <text evidence="1 7">Has a glutathione-disulfide oxidoreductase activity in the presence of NADPH and glutathione reductase. Reduces low molecular weight disulfides and proteins.</text>
</comment>
<comment type="caution">
    <text evidence="9">The sequence shown here is derived from an EMBL/GenBank/DDBJ whole genome shotgun (WGS) entry which is preliminary data.</text>
</comment>
<organism evidence="9 10">
    <name type="scientific">Cuspidothrix issatschenkoi CHARLIE-1</name>
    <dbReference type="NCBI Taxonomy" id="2052836"/>
    <lineage>
        <taxon>Bacteria</taxon>
        <taxon>Bacillati</taxon>
        <taxon>Cyanobacteriota</taxon>
        <taxon>Cyanophyceae</taxon>
        <taxon>Nostocales</taxon>
        <taxon>Aphanizomenonaceae</taxon>
        <taxon>Cuspidothrix</taxon>
    </lineage>
</organism>
<keyword evidence="4 7" id="KW-0249">Electron transport</keyword>
<dbReference type="InterPro" id="IPR036249">
    <property type="entry name" value="Thioredoxin-like_sf"/>
</dbReference>
<name>A0A2S6CYX9_9CYAN</name>
<evidence type="ECO:0000256" key="4">
    <source>
        <dbReference type="ARBA" id="ARBA00022982"/>
    </source>
</evidence>
<dbReference type="Proteomes" id="UP000239589">
    <property type="component" value="Unassembled WGS sequence"/>
</dbReference>
<sequence>MLKFLDSLLGRHPEQIKANVEIYTWQTCPYCIRAKILLWWKGVNFTEYKIDGDEAARANMTERANGRRSVPQIFINNQHIGGCDDLYNLDTNGQLDPLLFEAIGNG</sequence>
<evidence type="ECO:0000256" key="7">
    <source>
        <dbReference type="RuleBase" id="RU364065"/>
    </source>
</evidence>